<dbReference type="InterPro" id="IPR019587">
    <property type="entry name" value="Polyketide_cyclase/dehydratase"/>
</dbReference>
<evidence type="ECO:0000313" key="1">
    <source>
        <dbReference type="EMBL" id="OUC76411.1"/>
    </source>
</evidence>
<dbReference type="InterPro" id="IPR023393">
    <property type="entry name" value="START-like_dom_sf"/>
</dbReference>
<dbReference type="PANTHER" id="PTHR39332:SF7">
    <property type="entry name" value="SRPBCC FAMILY PROTEIN"/>
    <property type="match status" value="1"/>
</dbReference>
<comment type="caution">
    <text evidence="1">The sequence shown here is derived from an EMBL/GenBank/DDBJ whole genome shotgun (WGS) entry which is preliminary data.</text>
</comment>
<dbReference type="RefSeq" id="WP_086537293.1">
    <property type="nucleotide sequence ID" value="NZ_JBLKRZ010000001.1"/>
</dbReference>
<dbReference type="Pfam" id="PF10604">
    <property type="entry name" value="Polyketide_cyc2"/>
    <property type="match status" value="1"/>
</dbReference>
<keyword evidence="2" id="KW-1185">Reference proteome</keyword>
<dbReference type="EMBL" id="NGFO01000033">
    <property type="protein sequence ID" value="OUC76411.1"/>
    <property type="molecule type" value="Genomic_DNA"/>
</dbReference>
<organism evidence="1 2">
    <name type="scientific">Gordonia lacunae</name>
    <dbReference type="NCBI Taxonomy" id="417102"/>
    <lineage>
        <taxon>Bacteria</taxon>
        <taxon>Bacillati</taxon>
        <taxon>Actinomycetota</taxon>
        <taxon>Actinomycetes</taxon>
        <taxon>Mycobacteriales</taxon>
        <taxon>Gordoniaceae</taxon>
        <taxon>Gordonia</taxon>
    </lineage>
</organism>
<protein>
    <submittedName>
        <fullName evidence="1">MxaD family protein</fullName>
    </submittedName>
</protein>
<dbReference type="AlphaFoldDB" id="A0A243Q4R9"/>
<dbReference type="PANTHER" id="PTHR39332">
    <property type="entry name" value="BLL4707 PROTEIN"/>
    <property type="match status" value="1"/>
</dbReference>
<name>A0A243Q4R9_9ACTN</name>
<dbReference type="CDD" id="cd07821">
    <property type="entry name" value="PYR_PYL_RCAR_like"/>
    <property type="match status" value="1"/>
</dbReference>
<proteinExistence type="predicted"/>
<reference evidence="1 2" key="1">
    <citation type="submission" date="2017-05" db="EMBL/GenBank/DDBJ databases">
        <title>Biotechnological potential of actinobacteria isolated from South African environments.</title>
        <authorList>
            <person name="Le Roes-Hill M."/>
            <person name="Prins A."/>
            <person name="Durrell K.A."/>
        </authorList>
    </citation>
    <scope>NUCLEOTIDE SEQUENCE [LARGE SCALE GENOMIC DNA]</scope>
    <source>
        <strain evidence="1">BS2</strain>
    </source>
</reference>
<accession>A0A243Q4R9</accession>
<dbReference type="Gene3D" id="3.30.530.20">
    <property type="match status" value="1"/>
</dbReference>
<dbReference type="OrthoDB" id="1188001at2"/>
<sequence length="137" mass="14724">MASIEVTKDFPLSARDVWSWIGDTGGVAAWIPAIDTSRMDGDVRHVVFTDGAPARERIVAFDEAAHTYSYEYIDGPLPLEHYRSTVSVTATGDDTCSVHWSAQFGAESAAVEAELATAIEGIYAAALDELATMAVRV</sequence>
<gene>
    <name evidence="1" type="ORF">CA982_21875</name>
</gene>
<evidence type="ECO:0000313" key="2">
    <source>
        <dbReference type="Proteomes" id="UP000194632"/>
    </source>
</evidence>
<dbReference type="STRING" id="417102.CA982_21875"/>
<dbReference type="Proteomes" id="UP000194632">
    <property type="component" value="Unassembled WGS sequence"/>
</dbReference>
<dbReference type="SUPFAM" id="SSF55961">
    <property type="entry name" value="Bet v1-like"/>
    <property type="match status" value="1"/>
</dbReference>